<organism evidence="1 2">
    <name type="scientific">Rhodococcus ruber</name>
    <dbReference type="NCBI Taxonomy" id="1830"/>
    <lineage>
        <taxon>Bacteria</taxon>
        <taxon>Bacillati</taxon>
        <taxon>Actinomycetota</taxon>
        <taxon>Actinomycetes</taxon>
        <taxon>Mycobacteriales</taxon>
        <taxon>Nocardiaceae</taxon>
        <taxon>Rhodococcus</taxon>
    </lineage>
</organism>
<dbReference type="OrthoDB" id="4144896at2"/>
<protein>
    <recommendedName>
        <fullName evidence="3">IrrE N-terminal-like domain-containing protein</fullName>
    </recommendedName>
</protein>
<dbReference type="EMBL" id="CCSD01000039">
    <property type="protein sequence ID" value="CDZ87497.1"/>
    <property type="molecule type" value="Genomic_DNA"/>
</dbReference>
<evidence type="ECO:0008006" key="3">
    <source>
        <dbReference type="Google" id="ProtNLM"/>
    </source>
</evidence>
<reference evidence="1 2" key="1">
    <citation type="journal article" date="2014" name="Genome Announc.">
        <title>Draft Genome Sequence of Propane- and Butane-Oxidizing Actinobacterium Rhodococcus ruber IEGM 231.</title>
        <authorList>
            <person name="Ivshina I.B."/>
            <person name="Kuyukina M.S."/>
            <person name="Krivoruchko A.V."/>
            <person name="Barbe V."/>
            <person name="Fischer C."/>
        </authorList>
    </citation>
    <scope>NUCLEOTIDE SEQUENCE [LARGE SCALE GENOMIC DNA]</scope>
</reference>
<gene>
    <name evidence="1" type="ORF">RHRU231_30025</name>
</gene>
<proteinExistence type="predicted"/>
<evidence type="ECO:0000313" key="1">
    <source>
        <dbReference type="EMBL" id="CDZ87497.1"/>
    </source>
</evidence>
<accession>A0A098BH22</accession>
<dbReference type="Proteomes" id="UP000042997">
    <property type="component" value="Unassembled WGS sequence"/>
</dbReference>
<dbReference type="RefSeq" id="WP_040270511.1">
    <property type="nucleotide sequence ID" value="NZ_JAJNCM010000031.1"/>
</dbReference>
<name>A0A098BH22_9NOCA</name>
<dbReference type="AlphaFoldDB" id="A0A098BH22"/>
<sequence length="168" mass="19034">MLRRGGDRRERITQILDRVPLEPPWTVAEFLSWLEEDTGKAVELEPWPGLSTDLQTRCGLLFGGPTRYVIRYDPARSVRHQRQQIFHEVGHVLGQHPGEPFRPTECALTEGLSLEGIEYMMRRSTFDSPTETEAELLGTHLAVLSRGPIDLDSHGDLHRIAGVFAPLR</sequence>
<evidence type="ECO:0000313" key="2">
    <source>
        <dbReference type="Proteomes" id="UP000042997"/>
    </source>
</evidence>